<proteinExistence type="predicted"/>
<evidence type="ECO:0000313" key="2">
    <source>
        <dbReference type="EMBL" id="KAF7399868.1"/>
    </source>
</evidence>
<dbReference type="EMBL" id="JACSDY010000018">
    <property type="protein sequence ID" value="KAF7399868.1"/>
    <property type="molecule type" value="Genomic_DNA"/>
</dbReference>
<keyword evidence="3" id="KW-1185">Reference proteome</keyword>
<feature type="region of interest" description="Disordered" evidence="1">
    <location>
        <begin position="1"/>
        <end position="87"/>
    </location>
</feature>
<dbReference type="AlphaFoldDB" id="A0A834K4A6"/>
<feature type="compositionally biased region" description="Basic and acidic residues" evidence="1">
    <location>
        <begin position="61"/>
        <end position="78"/>
    </location>
</feature>
<gene>
    <name evidence="2" type="ORF">H0235_015605</name>
</gene>
<comment type="caution">
    <text evidence="2">The sequence shown here is derived from an EMBL/GenBank/DDBJ whole genome shotgun (WGS) entry which is preliminary data.</text>
</comment>
<evidence type="ECO:0000313" key="3">
    <source>
        <dbReference type="Proteomes" id="UP000600918"/>
    </source>
</evidence>
<name>A0A834K4A6_VESPE</name>
<accession>A0A834K4A6</accession>
<evidence type="ECO:0000256" key="1">
    <source>
        <dbReference type="SAM" id="MobiDB-lite"/>
    </source>
</evidence>
<reference evidence="2" key="1">
    <citation type="journal article" date="2020" name="G3 (Bethesda)">
        <title>High-Quality Assemblies for Three Invasive Social Wasps from the &lt;i&gt;Vespula&lt;/i&gt; Genus.</title>
        <authorList>
            <person name="Harrop T.W.R."/>
            <person name="Guhlin J."/>
            <person name="McLaughlin G.M."/>
            <person name="Permina E."/>
            <person name="Stockwell P."/>
            <person name="Gilligan J."/>
            <person name="Le Lec M.F."/>
            <person name="Gruber M.A.M."/>
            <person name="Quinn O."/>
            <person name="Lovegrove M."/>
            <person name="Duncan E.J."/>
            <person name="Remnant E.J."/>
            <person name="Van Eeckhoven J."/>
            <person name="Graham B."/>
            <person name="Knapp R.A."/>
            <person name="Langford K.W."/>
            <person name="Kronenberg Z."/>
            <person name="Press M.O."/>
            <person name="Eacker S.M."/>
            <person name="Wilson-Rankin E.E."/>
            <person name="Purcell J."/>
            <person name="Lester P.J."/>
            <person name="Dearden P.K."/>
        </authorList>
    </citation>
    <scope>NUCLEOTIDE SEQUENCE</scope>
    <source>
        <strain evidence="2">Volc-1</strain>
    </source>
</reference>
<dbReference type="Proteomes" id="UP000600918">
    <property type="component" value="Unassembled WGS sequence"/>
</dbReference>
<sequence length="87" mass="9727">MRCKDENSSIVEPNSRTRQRKEQQGGKEGSGEGSVAHGLDPWDWIHETGSAQRFRPAGMPKQEKDKEEEETKKRRGGGEEMVEEAGG</sequence>
<organism evidence="2 3">
    <name type="scientific">Vespula pensylvanica</name>
    <name type="common">Western yellow jacket</name>
    <name type="synonym">Wasp</name>
    <dbReference type="NCBI Taxonomy" id="30213"/>
    <lineage>
        <taxon>Eukaryota</taxon>
        <taxon>Metazoa</taxon>
        <taxon>Ecdysozoa</taxon>
        <taxon>Arthropoda</taxon>
        <taxon>Hexapoda</taxon>
        <taxon>Insecta</taxon>
        <taxon>Pterygota</taxon>
        <taxon>Neoptera</taxon>
        <taxon>Endopterygota</taxon>
        <taxon>Hymenoptera</taxon>
        <taxon>Apocrita</taxon>
        <taxon>Aculeata</taxon>
        <taxon>Vespoidea</taxon>
        <taxon>Vespidae</taxon>
        <taxon>Vespinae</taxon>
        <taxon>Vespula</taxon>
    </lineage>
</organism>
<protein>
    <submittedName>
        <fullName evidence="2">Uncharacterized protein</fullName>
    </submittedName>
</protein>